<dbReference type="InterPro" id="IPR044861">
    <property type="entry name" value="IPNS-like_FE2OG_OXY"/>
</dbReference>
<dbReference type="AlphaFoldDB" id="A0A5N6PL18"/>
<feature type="domain" description="Isopenicillin N synthase-like Fe(2+) 2OG dioxygenase" evidence="4">
    <location>
        <begin position="174"/>
        <end position="232"/>
    </location>
</feature>
<feature type="region of interest" description="Disordered" evidence="3">
    <location>
        <begin position="1"/>
        <end position="23"/>
    </location>
</feature>
<evidence type="ECO:0000259" key="5">
    <source>
        <dbReference type="Pfam" id="PF14226"/>
    </source>
</evidence>
<dbReference type="SUPFAM" id="SSF51197">
    <property type="entry name" value="Clavaminate synthase-like"/>
    <property type="match status" value="1"/>
</dbReference>
<dbReference type="Pfam" id="PF14226">
    <property type="entry name" value="DIOX_N"/>
    <property type="match status" value="1"/>
</dbReference>
<dbReference type="GO" id="GO:0046872">
    <property type="term" value="F:metal ion binding"/>
    <property type="evidence" value="ECO:0007669"/>
    <property type="project" value="UniProtKB-KW"/>
</dbReference>
<dbReference type="Pfam" id="PF03171">
    <property type="entry name" value="2OG-FeII_Oxy"/>
    <property type="match status" value="1"/>
</dbReference>
<name>A0A5N6PL18_9ASTR</name>
<evidence type="ECO:0000256" key="1">
    <source>
        <dbReference type="ARBA" id="ARBA00022723"/>
    </source>
</evidence>
<keyword evidence="1" id="KW-0479">Metal-binding</keyword>
<sequence length="261" mass="29197">MPPPQKLPVINLDPQTQNPGTHAWSSTCDDVRRALEDYGCFVVSTNNIPCDLREAMFELSKDLFCLPMETKVKNSSPILGFGYGNYSSLPLYESFGIENGATMDATRSFTHLLFPSGNDAFCKTAFDYMKLLSEIHHCVMRMVFDSYGLEDKQFEGSMFYLARFMKYRAPIIGESPIALGPHSDKSYLGILDDNGVTGFEVKTINGEWINHEPSPSTFVVVAGEPLMCFNNMDFLNYVNTEEGRASKCAIESYCGVTTIDR</sequence>
<dbReference type="InterPro" id="IPR027443">
    <property type="entry name" value="IPNS-like_sf"/>
</dbReference>
<dbReference type="PANTHER" id="PTHR47990">
    <property type="entry name" value="2-OXOGLUTARATE (2OG) AND FE(II)-DEPENDENT OXYGENASE SUPERFAMILY PROTEIN-RELATED"/>
    <property type="match status" value="1"/>
</dbReference>
<evidence type="ECO:0000256" key="3">
    <source>
        <dbReference type="SAM" id="MobiDB-lite"/>
    </source>
</evidence>
<evidence type="ECO:0000313" key="6">
    <source>
        <dbReference type="EMBL" id="KAD6794583.1"/>
    </source>
</evidence>
<organism evidence="6 7">
    <name type="scientific">Mikania micrantha</name>
    <name type="common">bitter vine</name>
    <dbReference type="NCBI Taxonomy" id="192012"/>
    <lineage>
        <taxon>Eukaryota</taxon>
        <taxon>Viridiplantae</taxon>
        <taxon>Streptophyta</taxon>
        <taxon>Embryophyta</taxon>
        <taxon>Tracheophyta</taxon>
        <taxon>Spermatophyta</taxon>
        <taxon>Magnoliopsida</taxon>
        <taxon>eudicotyledons</taxon>
        <taxon>Gunneridae</taxon>
        <taxon>Pentapetalae</taxon>
        <taxon>asterids</taxon>
        <taxon>campanulids</taxon>
        <taxon>Asterales</taxon>
        <taxon>Asteraceae</taxon>
        <taxon>Asteroideae</taxon>
        <taxon>Heliantheae alliance</taxon>
        <taxon>Eupatorieae</taxon>
        <taxon>Mikania</taxon>
    </lineage>
</organism>
<keyword evidence="2" id="KW-0408">Iron</keyword>
<evidence type="ECO:0000313" key="7">
    <source>
        <dbReference type="Proteomes" id="UP000326396"/>
    </source>
</evidence>
<dbReference type="InterPro" id="IPR026992">
    <property type="entry name" value="DIOX_N"/>
</dbReference>
<dbReference type="OrthoDB" id="288590at2759"/>
<proteinExistence type="predicted"/>
<dbReference type="Proteomes" id="UP000326396">
    <property type="component" value="Linkage Group LG11"/>
</dbReference>
<accession>A0A5N6PL18</accession>
<dbReference type="InterPro" id="IPR050231">
    <property type="entry name" value="Iron_ascorbate_oxido_reductase"/>
</dbReference>
<evidence type="ECO:0000256" key="2">
    <source>
        <dbReference type="ARBA" id="ARBA00023004"/>
    </source>
</evidence>
<protein>
    <recommendedName>
        <fullName evidence="8">Fe2OG dioxygenase domain-containing protein</fullName>
    </recommendedName>
</protein>
<evidence type="ECO:0008006" key="8">
    <source>
        <dbReference type="Google" id="ProtNLM"/>
    </source>
</evidence>
<gene>
    <name evidence="6" type="ORF">E3N88_05479</name>
</gene>
<feature type="compositionally biased region" description="Polar residues" evidence="3">
    <location>
        <begin position="13"/>
        <end position="23"/>
    </location>
</feature>
<feature type="domain" description="Non-haem dioxygenase N-terminal" evidence="5">
    <location>
        <begin position="7"/>
        <end position="86"/>
    </location>
</feature>
<evidence type="ECO:0000259" key="4">
    <source>
        <dbReference type="Pfam" id="PF03171"/>
    </source>
</evidence>
<comment type="caution">
    <text evidence="6">The sequence shown here is derived from an EMBL/GenBank/DDBJ whole genome shotgun (WGS) entry which is preliminary data.</text>
</comment>
<dbReference type="EMBL" id="SZYD01000003">
    <property type="protein sequence ID" value="KAD6794583.1"/>
    <property type="molecule type" value="Genomic_DNA"/>
</dbReference>
<keyword evidence="7" id="KW-1185">Reference proteome</keyword>
<dbReference type="Gene3D" id="2.60.120.330">
    <property type="entry name" value="B-lactam Antibiotic, Isopenicillin N Synthase, Chain"/>
    <property type="match status" value="1"/>
</dbReference>
<reference evidence="6 7" key="1">
    <citation type="submission" date="2019-05" db="EMBL/GenBank/DDBJ databases">
        <title>Mikania micrantha, genome provides insights into the molecular mechanism of rapid growth.</title>
        <authorList>
            <person name="Liu B."/>
        </authorList>
    </citation>
    <scope>NUCLEOTIDE SEQUENCE [LARGE SCALE GENOMIC DNA]</scope>
    <source>
        <strain evidence="6">NLD-2019</strain>
        <tissue evidence="6">Leaf</tissue>
    </source>
</reference>